<keyword evidence="5 11" id="KW-0500">Molybdenum</keyword>
<evidence type="ECO:0000313" key="13">
    <source>
        <dbReference type="EMBL" id="NGP17654.1"/>
    </source>
</evidence>
<protein>
    <recommendedName>
        <fullName evidence="11">Molybdopterin molybdenumtransferase</fullName>
        <ecNumber evidence="11">2.10.1.1</ecNumber>
    </recommendedName>
</protein>
<evidence type="ECO:0000256" key="2">
    <source>
        <dbReference type="ARBA" id="ARBA00002901"/>
    </source>
</evidence>
<dbReference type="GO" id="GO:0061599">
    <property type="term" value="F:molybdopterin molybdotransferase activity"/>
    <property type="evidence" value="ECO:0007669"/>
    <property type="project" value="UniProtKB-UniRule"/>
</dbReference>
<name>A0A6M1SLJ9_9HYPH</name>
<keyword evidence="6 11" id="KW-0808">Transferase</keyword>
<dbReference type="SMART" id="SM00852">
    <property type="entry name" value="MoCF_biosynth"/>
    <property type="match status" value="1"/>
</dbReference>
<evidence type="ECO:0000256" key="11">
    <source>
        <dbReference type="RuleBase" id="RU365090"/>
    </source>
</evidence>
<comment type="pathway">
    <text evidence="3 11">Cofactor biosynthesis; molybdopterin biosynthesis.</text>
</comment>
<dbReference type="GO" id="GO:0005829">
    <property type="term" value="C:cytosol"/>
    <property type="evidence" value="ECO:0007669"/>
    <property type="project" value="TreeGrafter"/>
</dbReference>
<organism evidence="13 14">
    <name type="scientific">Devosia aurantiaca</name>
    <dbReference type="NCBI Taxonomy" id="2714858"/>
    <lineage>
        <taxon>Bacteria</taxon>
        <taxon>Pseudomonadati</taxon>
        <taxon>Pseudomonadota</taxon>
        <taxon>Alphaproteobacteria</taxon>
        <taxon>Hyphomicrobiales</taxon>
        <taxon>Devosiaceae</taxon>
        <taxon>Devosia</taxon>
    </lineage>
</organism>
<evidence type="ECO:0000256" key="9">
    <source>
        <dbReference type="ARBA" id="ARBA00023150"/>
    </source>
</evidence>
<keyword evidence="9 11" id="KW-0501">Molybdenum cofactor biosynthesis</keyword>
<dbReference type="SUPFAM" id="SSF63882">
    <property type="entry name" value="MoeA N-terminal region -like"/>
    <property type="match status" value="1"/>
</dbReference>
<dbReference type="InterPro" id="IPR005110">
    <property type="entry name" value="MoeA_linker/N"/>
</dbReference>
<evidence type="ECO:0000313" key="14">
    <source>
        <dbReference type="Proteomes" id="UP000474802"/>
    </source>
</evidence>
<accession>A0A6M1SLJ9</accession>
<gene>
    <name evidence="13" type="ORF">G5575_08245</name>
</gene>
<comment type="cofactor">
    <cofactor evidence="1 11">
        <name>Mg(2+)</name>
        <dbReference type="ChEBI" id="CHEBI:18420"/>
    </cofactor>
</comment>
<keyword evidence="14" id="KW-1185">Reference proteome</keyword>
<dbReference type="InterPro" id="IPR008284">
    <property type="entry name" value="MoCF_biosynth_CS"/>
</dbReference>
<dbReference type="NCBIfam" id="TIGR00177">
    <property type="entry name" value="molyb_syn"/>
    <property type="match status" value="1"/>
</dbReference>
<comment type="similarity">
    <text evidence="4 11">Belongs to the MoeA family.</text>
</comment>
<dbReference type="InterPro" id="IPR001453">
    <property type="entry name" value="MoaB/Mog_dom"/>
</dbReference>
<evidence type="ECO:0000256" key="5">
    <source>
        <dbReference type="ARBA" id="ARBA00022505"/>
    </source>
</evidence>
<dbReference type="Pfam" id="PF03454">
    <property type="entry name" value="MoeA_C"/>
    <property type="match status" value="1"/>
</dbReference>
<dbReference type="GO" id="GO:0046872">
    <property type="term" value="F:metal ion binding"/>
    <property type="evidence" value="ECO:0007669"/>
    <property type="project" value="UniProtKB-UniRule"/>
</dbReference>
<evidence type="ECO:0000256" key="3">
    <source>
        <dbReference type="ARBA" id="ARBA00005046"/>
    </source>
</evidence>
<dbReference type="Proteomes" id="UP000474802">
    <property type="component" value="Unassembled WGS sequence"/>
</dbReference>
<feature type="domain" description="MoaB/Mog" evidence="12">
    <location>
        <begin position="71"/>
        <end position="210"/>
    </location>
</feature>
<dbReference type="EMBL" id="JAALFG010000002">
    <property type="protein sequence ID" value="NGP17654.1"/>
    <property type="molecule type" value="Genomic_DNA"/>
</dbReference>
<dbReference type="CDD" id="cd00887">
    <property type="entry name" value="MoeA"/>
    <property type="match status" value="1"/>
</dbReference>
<dbReference type="FunFam" id="3.40.980.10:FF:000004">
    <property type="entry name" value="Molybdopterin molybdenumtransferase"/>
    <property type="match status" value="1"/>
</dbReference>
<evidence type="ECO:0000256" key="10">
    <source>
        <dbReference type="ARBA" id="ARBA00047317"/>
    </source>
</evidence>
<comment type="caution">
    <text evidence="13">The sequence shown here is derived from an EMBL/GenBank/DDBJ whole genome shotgun (WGS) entry which is preliminary data.</text>
</comment>
<dbReference type="GO" id="GO:0006777">
    <property type="term" value="P:Mo-molybdopterin cofactor biosynthetic process"/>
    <property type="evidence" value="ECO:0007669"/>
    <property type="project" value="UniProtKB-UniRule"/>
</dbReference>
<dbReference type="InterPro" id="IPR036135">
    <property type="entry name" value="MoeA_linker/N_sf"/>
</dbReference>
<dbReference type="PANTHER" id="PTHR10192:SF5">
    <property type="entry name" value="GEPHYRIN"/>
    <property type="match status" value="1"/>
</dbReference>
<dbReference type="InterPro" id="IPR036425">
    <property type="entry name" value="MoaB/Mog-like_dom_sf"/>
</dbReference>
<dbReference type="InterPro" id="IPR005111">
    <property type="entry name" value="MoeA_C_domain_IV"/>
</dbReference>
<dbReference type="Pfam" id="PF03453">
    <property type="entry name" value="MoeA_N"/>
    <property type="match status" value="1"/>
</dbReference>
<evidence type="ECO:0000256" key="4">
    <source>
        <dbReference type="ARBA" id="ARBA00010763"/>
    </source>
</evidence>
<proteinExistence type="inferred from homology"/>
<evidence type="ECO:0000259" key="12">
    <source>
        <dbReference type="SMART" id="SM00852"/>
    </source>
</evidence>
<keyword evidence="7 11" id="KW-0479">Metal-binding</keyword>
<dbReference type="InterPro" id="IPR036688">
    <property type="entry name" value="MoeA_C_domain_IV_sf"/>
</dbReference>
<dbReference type="PANTHER" id="PTHR10192">
    <property type="entry name" value="MOLYBDOPTERIN BIOSYNTHESIS PROTEIN"/>
    <property type="match status" value="1"/>
</dbReference>
<dbReference type="EC" id="2.10.1.1" evidence="11"/>
<dbReference type="Gene3D" id="3.40.980.10">
    <property type="entry name" value="MoaB/Mog-like domain"/>
    <property type="match status" value="1"/>
</dbReference>
<dbReference type="UniPathway" id="UPA00344"/>
<dbReference type="Gene3D" id="2.40.340.10">
    <property type="entry name" value="MoeA, C-terminal, domain IV"/>
    <property type="match status" value="1"/>
</dbReference>
<reference evidence="13 14" key="1">
    <citation type="submission" date="2020-02" db="EMBL/GenBank/DDBJ databases">
        <authorList>
            <person name="Khan S.A."/>
            <person name="Jeon C.O."/>
            <person name="Chun B.H."/>
        </authorList>
    </citation>
    <scope>NUCLEOTIDE SEQUENCE [LARGE SCALE GENOMIC DNA]</scope>
    <source>
        <strain evidence="13 14">H239</strain>
    </source>
</reference>
<sequence>MIMQEEAQRDGDVVRFTAPARLGHSVRPKGNDFATGQTLLEPGTLLTPMHIAVAAAANAAGLTVARRPRIGLVATGDELVLPGTSLGPDQIVGSNSFALAALLKSYAETITDHGIIGDDIDLLRTRLAEAFADEPDVLITTGGASVGEHDLVQDVLKDLGVSLDFWRINMRPGKPLMFGTRGKTLVFGLPGNPVSAMVTAIVFIKPALRAWLGYAEPPHWHLPLAAPTPPNTARRHFMRAQLVFSPGGPTLLPITQTDSGHTSSLSKADMLITQPEHDPGQKAGAKVEALSIDAF</sequence>
<comment type="function">
    <text evidence="2 11">Catalyzes the insertion of molybdate into adenylated molybdopterin with the concomitant release of AMP.</text>
</comment>
<evidence type="ECO:0000256" key="6">
    <source>
        <dbReference type="ARBA" id="ARBA00022679"/>
    </source>
</evidence>
<evidence type="ECO:0000256" key="8">
    <source>
        <dbReference type="ARBA" id="ARBA00022842"/>
    </source>
</evidence>
<dbReference type="SUPFAM" id="SSF53218">
    <property type="entry name" value="Molybdenum cofactor biosynthesis proteins"/>
    <property type="match status" value="1"/>
</dbReference>
<evidence type="ECO:0000256" key="7">
    <source>
        <dbReference type="ARBA" id="ARBA00022723"/>
    </source>
</evidence>
<dbReference type="PROSITE" id="PS01079">
    <property type="entry name" value="MOCF_BIOSYNTHESIS_2"/>
    <property type="match status" value="1"/>
</dbReference>
<dbReference type="Pfam" id="PF00994">
    <property type="entry name" value="MoCF_biosynth"/>
    <property type="match status" value="1"/>
</dbReference>
<reference evidence="13 14" key="2">
    <citation type="submission" date="2020-03" db="EMBL/GenBank/DDBJ databases">
        <title>Devosia chinhatensis sp. nov., isolated from a hexachlorocyclohexane (HCH) dump site in India.</title>
        <authorList>
            <person name="Kumar M."/>
            <person name="Lal R."/>
        </authorList>
    </citation>
    <scope>NUCLEOTIDE SEQUENCE [LARGE SCALE GENOMIC DNA]</scope>
    <source>
        <strain evidence="13 14">H239</strain>
    </source>
</reference>
<evidence type="ECO:0000256" key="1">
    <source>
        <dbReference type="ARBA" id="ARBA00001946"/>
    </source>
</evidence>
<dbReference type="AlphaFoldDB" id="A0A6M1SLJ9"/>
<keyword evidence="8 11" id="KW-0460">Magnesium</keyword>
<dbReference type="SUPFAM" id="SSF63867">
    <property type="entry name" value="MoeA C-terminal domain-like"/>
    <property type="match status" value="1"/>
</dbReference>
<dbReference type="InterPro" id="IPR038987">
    <property type="entry name" value="MoeA-like"/>
</dbReference>
<comment type="catalytic activity">
    <reaction evidence="10">
        <text>adenylyl-molybdopterin + molybdate = Mo-molybdopterin + AMP + H(+)</text>
        <dbReference type="Rhea" id="RHEA:35047"/>
        <dbReference type="ChEBI" id="CHEBI:15378"/>
        <dbReference type="ChEBI" id="CHEBI:36264"/>
        <dbReference type="ChEBI" id="CHEBI:62727"/>
        <dbReference type="ChEBI" id="CHEBI:71302"/>
        <dbReference type="ChEBI" id="CHEBI:456215"/>
        <dbReference type="EC" id="2.10.1.1"/>
    </reaction>
</comment>